<organism evidence="3 5">
    <name type="scientific">Parascaris univalens</name>
    <name type="common">Nematode worm</name>
    <dbReference type="NCBI Taxonomy" id="6257"/>
    <lineage>
        <taxon>Eukaryota</taxon>
        <taxon>Metazoa</taxon>
        <taxon>Ecdysozoa</taxon>
        <taxon>Nematoda</taxon>
        <taxon>Chromadorea</taxon>
        <taxon>Rhabditida</taxon>
        <taxon>Spirurina</taxon>
        <taxon>Ascaridomorpha</taxon>
        <taxon>Ascaridoidea</taxon>
        <taxon>Ascarididae</taxon>
        <taxon>Parascaris</taxon>
    </lineage>
</organism>
<sequence length="193" mass="21734">MVGSSVVFYHRPTFIFAIAATTFMWNFLFPYVIFAISICISLVTCCGKKKEQKTEQKVQTKKSKAKEGKSKTDAKQSKKHNEEKAEGGNKNDAVAESKAENELKSEDADRGDNQKEKTPAKLPESIDVIDEPRKFLPETPEEQEAYRNILQGKMRAARDNETVEDAVSDWGAVQKIEGVSTNDKAHRKDRYGD</sequence>
<evidence type="ECO:0000313" key="3">
    <source>
        <dbReference type="Proteomes" id="UP000887569"/>
    </source>
</evidence>
<keyword evidence="3" id="KW-1185">Reference proteome</keyword>
<evidence type="ECO:0000256" key="1">
    <source>
        <dbReference type="SAM" id="MobiDB-lite"/>
    </source>
</evidence>
<protein>
    <submittedName>
        <fullName evidence="4 5">Lipoprotein</fullName>
    </submittedName>
</protein>
<keyword evidence="2" id="KW-1133">Transmembrane helix</keyword>
<name>A0A915BJL4_PARUN</name>
<dbReference type="WBParaSite" id="PgR043_g009_t08">
    <property type="protein sequence ID" value="PgR043_g009_t08"/>
    <property type="gene ID" value="PgR043_g009"/>
</dbReference>
<evidence type="ECO:0000256" key="2">
    <source>
        <dbReference type="SAM" id="Phobius"/>
    </source>
</evidence>
<accession>A0A915BJL4</accession>
<keyword evidence="2" id="KW-0472">Membrane</keyword>
<keyword evidence="2" id="KW-0812">Transmembrane</keyword>
<feature type="compositionally biased region" description="Basic and acidic residues" evidence="1">
    <location>
        <begin position="65"/>
        <end position="119"/>
    </location>
</feature>
<evidence type="ECO:0000313" key="4">
    <source>
        <dbReference type="WBParaSite" id="PgR043_g009_t08"/>
    </source>
</evidence>
<dbReference type="WBParaSite" id="PgR043_g009_t09">
    <property type="protein sequence ID" value="PgR043_g009_t09"/>
    <property type="gene ID" value="PgR043_g009"/>
</dbReference>
<feature type="region of interest" description="Disordered" evidence="1">
    <location>
        <begin position="52"/>
        <end position="142"/>
    </location>
</feature>
<dbReference type="AlphaFoldDB" id="A0A915BJL4"/>
<dbReference type="Proteomes" id="UP000887569">
    <property type="component" value="Unplaced"/>
</dbReference>
<reference evidence="4 5" key="1">
    <citation type="submission" date="2022-11" db="UniProtKB">
        <authorList>
            <consortium name="WormBaseParasite"/>
        </authorList>
    </citation>
    <scope>IDENTIFICATION</scope>
</reference>
<proteinExistence type="predicted"/>
<feature type="transmembrane region" description="Helical" evidence="2">
    <location>
        <begin position="14"/>
        <end position="43"/>
    </location>
</feature>
<evidence type="ECO:0000313" key="5">
    <source>
        <dbReference type="WBParaSite" id="PgR043_g009_t09"/>
    </source>
</evidence>